<dbReference type="PANTHER" id="PTHR43080:SF2">
    <property type="entry name" value="CBS DOMAIN-CONTAINING PROTEIN"/>
    <property type="match status" value="1"/>
</dbReference>
<accession>A0A1Z4BTC5</accession>
<reference evidence="5" key="1">
    <citation type="submission" date="2017-06" db="EMBL/GenBank/DDBJ databases">
        <title>Complete genome sequence of Capnocytophaga sp. KCOM 1579 (=ChDC OS43) isolated from a human refractory periapical abscess lesion.</title>
        <authorList>
            <person name="Kook J.-K."/>
            <person name="Park S.-N."/>
            <person name="Lim Y.K."/>
            <person name="Roh H."/>
        </authorList>
    </citation>
    <scope>NUCLEOTIDE SEQUENCE [LARGE SCALE GENOMIC DNA]</scope>
    <source>
        <strain evidence="5">ChDC OS43</strain>
    </source>
</reference>
<dbReference type="InterPro" id="IPR046342">
    <property type="entry name" value="CBS_dom_sf"/>
</dbReference>
<evidence type="ECO:0000259" key="3">
    <source>
        <dbReference type="PROSITE" id="PS51371"/>
    </source>
</evidence>
<dbReference type="EMBL" id="CP022022">
    <property type="protein sequence ID" value="ASF44459.1"/>
    <property type="molecule type" value="Genomic_DNA"/>
</dbReference>
<dbReference type="KEGG" id="capn:CBG49_03615"/>
<dbReference type="CDD" id="cd04584">
    <property type="entry name" value="CBS_pair_AcuB_like"/>
    <property type="match status" value="1"/>
</dbReference>
<dbReference type="PROSITE" id="PS51371">
    <property type="entry name" value="CBS"/>
    <property type="match status" value="2"/>
</dbReference>
<evidence type="ECO:0000313" key="5">
    <source>
        <dbReference type="Proteomes" id="UP000197007"/>
    </source>
</evidence>
<dbReference type="InterPro" id="IPR051257">
    <property type="entry name" value="Diverse_CBS-Domain"/>
</dbReference>
<dbReference type="RefSeq" id="WP_034555884.1">
    <property type="nucleotide sequence ID" value="NZ_CP022022.1"/>
</dbReference>
<feature type="domain" description="CBS" evidence="3">
    <location>
        <begin position="85"/>
        <end position="138"/>
    </location>
</feature>
<feature type="domain" description="CBS" evidence="3">
    <location>
        <begin position="11"/>
        <end position="70"/>
    </location>
</feature>
<dbReference type="AlphaFoldDB" id="A0A1Z4BTC5"/>
<dbReference type="SMART" id="SM00116">
    <property type="entry name" value="CBS"/>
    <property type="match status" value="2"/>
</dbReference>
<dbReference type="Proteomes" id="UP000197007">
    <property type="component" value="Chromosome"/>
</dbReference>
<proteinExistence type="predicted"/>
<keyword evidence="1 2" id="KW-0129">CBS domain</keyword>
<dbReference type="Gene3D" id="3.10.580.10">
    <property type="entry name" value="CBS-domain"/>
    <property type="match status" value="1"/>
</dbReference>
<protein>
    <submittedName>
        <fullName evidence="4">CBS domain-containing protein</fullName>
    </submittedName>
</protein>
<organism evidence="4 5">
    <name type="scientific">Capnocytophaga endodontalis</name>
    <dbReference type="NCBI Taxonomy" id="2708117"/>
    <lineage>
        <taxon>Bacteria</taxon>
        <taxon>Pseudomonadati</taxon>
        <taxon>Bacteroidota</taxon>
        <taxon>Flavobacteriia</taxon>
        <taxon>Flavobacteriales</taxon>
        <taxon>Flavobacteriaceae</taxon>
        <taxon>Capnocytophaga</taxon>
    </lineage>
</organism>
<dbReference type="SUPFAM" id="SSF54631">
    <property type="entry name" value="CBS-domain pair"/>
    <property type="match status" value="1"/>
</dbReference>
<sequence>MRQRVPVSQIMSKELVTLSPDQSLYEAERLFKKHRIRHIPVVEGDKLIGIVSYSDLLRISFADMTDGDEEVTSVVYDMYTIPQIMAKTPLTVTADTSIKEVAEILAAQSFHSIPVVDNGKLVGLVTTTDLIKYLLEQY</sequence>
<dbReference type="InterPro" id="IPR000644">
    <property type="entry name" value="CBS_dom"/>
</dbReference>
<dbReference type="Pfam" id="PF00571">
    <property type="entry name" value="CBS"/>
    <property type="match status" value="2"/>
</dbReference>
<evidence type="ECO:0000313" key="4">
    <source>
        <dbReference type="EMBL" id="ASF44459.1"/>
    </source>
</evidence>
<name>A0A1Z4BTC5_9FLAO</name>
<gene>
    <name evidence="4" type="ORF">CBG49_03615</name>
</gene>
<keyword evidence="5" id="KW-1185">Reference proteome</keyword>
<evidence type="ECO:0000256" key="1">
    <source>
        <dbReference type="ARBA" id="ARBA00023122"/>
    </source>
</evidence>
<evidence type="ECO:0000256" key="2">
    <source>
        <dbReference type="PROSITE-ProRule" id="PRU00703"/>
    </source>
</evidence>
<dbReference type="PANTHER" id="PTHR43080">
    <property type="entry name" value="CBS DOMAIN-CONTAINING PROTEIN CBSX3, MITOCHONDRIAL"/>
    <property type="match status" value="1"/>
</dbReference>